<dbReference type="OrthoDB" id="2152535at2759"/>
<reference evidence="3 4" key="1">
    <citation type="submission" date="2018-06" db="EMBL/GenBank/DDBJ databases">
        <title>Comparative genomics reveals the genomic features of Rhizophagus irregularis, R. cerebriforme, R. diaphanum and Gigaspora rosea, and their symbiotic lifestyle signature.</title>
        <authorList>
            <person name="Morin E."/>
            <person name="San Clemente H."/>
            <person name="Chen E.C.H."/>
            <person name="De La Providencia I."/>
            <person name="Hainaut M."/>
            <person name="Kuo A."/>
            <person name="Kohler A."/>
            <person name="Murat C."/>
            <person name="Tang N."/>
            <person name="Roy S."/>
            <person name="Loubradou J."/>
            <person name="Henrissat B."/>
            <person name="Grigoriev I.V."/>
            <person name="Corradi N."/>
            <person name="Roux C."/>
            <person name="Martin F.M."/>
        </authorList>
    </citation>
    <scope>NUCLEOTIDE SEQUENCE [LARGE SCALE GENOMIC DNA]</scope>
    <source>
        <strain evidence="3 4">DAOM 227022</strain>
    </source>
</reference>
<evidence type="ECO:0000256" key="1">
    <source>
        <dbReference type="SAM" id="MobiDB-lite"/>
    </source>
</evidence>
<dbReference type="EMBL" id="QKYT01000133">
    <property type="protein sequence ID" value="RIA92156.1"/>
    <property type="molecule type" value="Genomic_DNA"/>
</dbReference>
<keyword evidence="2" id="KW-0812">Transmembrane</keyword>
<keyword evidence="2" id="KW-1133">Transmembrane helix</keyword>
<dbReference type="AlphaFoldDB" id="A0A397T5G1"/>
<feature type="compositionally biased region" description="Polar residues" evidence="1">
    <location>
        <begin position="138"/>
        <end position="150"/>
    </location>
</feature>
<feature type="region of interest" description="Disordered" evidence="1">
    <location>
        <begin position="66"/>
        <end position="150"/>
    </location>
</feature>
<feature type="compositionally biased region" description="Basic and acidic residues" evidence="1">
    <location>
        <begin position="88"/>
        <end position="119"/>
    </location>
</feature>
<keyword evidence="2" id="KW-0472">Membrane</keyword>
<gene>
    <name evidence="3" type="ORF">C1645_736560</name>
</gene>
<organism evidence="3 4">
    <name type="scientific">Glomus cerebriforme</name>
    <dbReference type="NCBI Taxonomy" id="658196"/>
    <lineage>
        <taxon>Eukaryota</taxon>
        <taxon>Fungi</taxon>
        <taxon>Fungi incertae sedis</taxon>
        <taxon>Mucoromycota</taxon>
        <taxon>Glomeromycotina</taxon>
        <taxon>Glomeromycetes</taxon>
        <taxon>Glomerales</taxon>
        <taxon>Glomeraceae</taxon>
        <taxon>Glomus</taxon>
    </lineage>
</organism>
<feature type="transmembrane region" description="Helical" evidence="2">
    <location>
        <begin position="21"/>
        <end position="40"/>
    </location>
</feature>
<accession>A0A397T5G1</accession>
<sequence length="150" mass="16885">MKMKMKKKHLPIIRSQNAERTILYFRTVIYYDIISLLSLASSCLTLTVHIIGRFYQAVNPVVKPRNRLSVSTDDPSKTGGPHPLQFNPEHDISDREIKEIKSLDQEKVGGDGDKGKGRVPEVVVDSQNVGDDEKPNKRSSVGSNFQEMFS</sequence>
<name>A0A397T5G1_9GLOM</name>
<evidence type="ECO:0000313" key="3">
    <source>
        <dbReference type="EMBL" id="RIA92156.1"/>
    </source>
</evidence>
<evidence type="ECO:0000313" key="4">
    <source>
        <dbReference type="Proteomes" id="UP000265703"/>
    </source>
</evidence>
<comment type="caution">
    <text evidence="3">The sequence shown here is derived from an EMBL/GenBank/DDBJ whole genome shotgun (WGS) entry which is preliminary data.</text>
</comment>
<protein>
    <submittedName>
        <fullName evidence="3">Uncharacterized protein</fullName>
    </submittedName>
</protein>
<keyword evidence="4" id="KW-1185">Reference proteome</keyword>
<dbReference type="Proteomes" id="UP000265703">
    <property type="component" value="Unassembled WGS sequence"/>
</dbReference>
<dbReference type="STRING" id="658196.A0A397T5G1"/>
<proteinExistence type="predicted"/>
<evidence type="ECO:0000256" key="2">
    <source>
        <dbReference type="SAM" id="Phobius"/>
    </source>
</evidence>